<sequence length="41" mass="4645">MSDKIRKENKNNKGANPKTANPITMEKDKNMHKPVRGLPNV</sequence>
<gene>
    <name evidence="2" type="ORF">J2Z44_000803</name>
</gene>
<reference evidence="2 3" key="1">
    <citation type="submission" date="2021-03" db="EMBL/GenBank/DDBJ databases">
        <title>Genomic Encyclopedia of Type Strains, Phase IV (KMG-IV): sequencing the most valuable type-strain genomes for metagenomic binning, comparative biology and taxonomic classification.</title>
        <authorList>
            <person name="Goeker M."/>
        </authorList>
    </citation>
    <scope>NUCLEOTIDE SEQUENCE [LARGE SCALE GENOMIC DNA]</scope>
    <source>
        <strain evidence="2 3">DSM 28650</strain>
    </source>
</reference>
<evidence type="ECO:0000313" key="2">
    <source>
        <dbReference type="EMBL" id="MBP2021019.1"/>
    </source>
</evidence>
<proteinExistence type="predicted"/>
<feature type="region of interest" description="Disordered" evidence="1">
    <location>
        <begin position="1"/>
        <end position="41"/>
    </location>
</feature>
<accession>A0ABS4K2X1</accession>
<dbReference type="EMBL" id="JAGGLL010000004">
    <property type="protein sequence ID" value="MBP2021019.1"/>
    <property type="molecule type" value="Genomic_DNA"/>
</dbReference>
<protein>
    <submittedName>
        <fullName evidence="2">Uncharacterized protein</fullName>
    </submittedName>
</protein>
<feature type="compositionally biased region" description="Polar residues" evidence="1">
    <location>
        <begin position="12"/>
        <end position="22"/>
    </location>
</feature>
<keyword evidence="3" id="KW-1185">Reference proteome</keyword>
<feature type="compositionally biased region" description="Basic and acidic residues" evidence="1">
    <location>
        <begin position="1"/>
        <end position="11"/>
    </location>
</feature>
<dbReference type="Proteomes" id="UP001519308">
    <property type="component" value="Unassembled WGS sequence"/>
</dbReference>
<evidence type="ECO:0000313" key="3">
    <source>
        <dbReference type="Proteomes" id="UP001519308"/>
    </source>
</evidence>
<comment type="caution">
    <text evidence="2">The sequence shown here is derived from an EMBL/GenBank/DDBJ whole genome shotgun (WGS) entry which is preliminary data.</text>
</comment>
<evidence type="ECO:0000256" key="1">
    <source>
        <dbReference type="SAM" id="MobiDB-lite"/>
    </source>
</evidence>
<dbReference type="RefSeq" id="WP_021284493.1">
    <property type="nucleotide sequence ID" value="NZ_JAGGLL010000004.1"/>
</dbReference>
<name>A0ABS4K2X1_9CLOT</name>
<organism evidence="2 3">
    <name type="scientific">Clostridium punense</name>
    <dbReference type="NCBI Taxonomy" id="1054297"/>
    <lineage>
        <taxon>Bacteria</taxon>
        <taxon>Bacillati</taxon>
        <taxon>Bacillota</taxon>
        <taxon>Clostridia</taxon>
        <taxon>Eubacteriales</taxon>
        <taxon>Clostridiaceae</taxon>
        <taxon>Clostridium</taxon>
    </lineage>
</organism>